<accession>A0A7Y3V688</accession>
<dbReference type="GO" id="GO:0006302">
    <property type="term" value="P:double-strand break repair"/>
    <property type="evidence" value="ECO:0007669"/>
    <property type="project" value="InterPro"/>
</dbReference>
<dbReference type="InterPro" id="IPR054798">
    <property type="entry name" value="Spaf_1101-like"/>
</dbReference>
<evidence type="ECO:0000313" key="2">
    <source>
        <dbReference type="EMBL" id="NOH15468.1"/>
    </source>
</evidence>
<dbReference type="NCBIfam" id="NF045781">
    <property type="entry name" value="Spaf1101_AAA_ATP"/>
    <property type="match status" value="1"/>
</dbReference>
<dbReference type="Gene3D" id="3.40.50.300">
    <property type="entry name" value="P-loop containing nucleotide triphosphate hydrolases"/>
    <property type="match status" value="2"/>
</dbReference>
<organism evidence="2 3">
    <name type="scientific">Clostridium cochlearium</name>
    <dbReference type="NCBI Taxonomy" id="1494"/>
    <lineage>
        <taxon>Bacteria</taxon>
        <taxon>Bacillati</taxon>
        <taxon>Bacillota</taxon>
        <taxon>Clostridia</taxon>
        <taxon>Eubacteriales</taxon>
        <taxon>Clostridiaceae</taxon>
        <taxon>Clostridium</taxon>
    </lineage>
</organism>
<feature type="domain" description="Rad50/SbcC-type AAA" evidence="1">
    <location>
        <begin position="337"/>
        <end position="537"/>
    </location>
</feature>
<dbReference type="GO" id="GO:0016887">
    <property type="term" value="F:ATP hydrolysis activity"/>
    <property type="evidence" value="ECO:0007669"/>
    <property type="project" value="InterPro"/>
</dbReference>
<gene>
    <name evidence="2" type="ORF">HMJ28_03550</name>
</gene>
<dbReference type="AlphaFoldDB" id="A0A7Y3V688"/>
<evidence type="ECO:0000313" key="3">
    <source>
        <dbReference type="Proteomes" id="UP000528432"/>
    </source>
</evidence>
<dbReference type="InterPro" id="IPR038729">
    <property type="entry name" value="Rad50/SbcC_AAA"/>
</dbReference>
<dbReference type="EMBL" id="JABFIF010000004">
    <property type="protein sequence ID" value="NOH15468.1"/>
    <property type="molecule type" value="Genomic_DNA"/>
</dbReference>
<proteinExistence type="predicted"/>
<dbReference type="Gene3D" id="3.20.20.140">
    <property type="entry name" value="Metal-dependent hydrolases"/>
    <property type="match status" value="1"/>
</dbReference>
<comment type="caution">
    <text evidence="2">The sequence shown here is derived from an EMBL/GenBank/DDBJ whole genome shotgun (WGS) entry which is preliminary data.</text>
</comment>
<dbReference type="SUPFAM" id="SSF89550">
    <property type="entry name" value="PHP domain-like"/>
    <property type="match status" value="1"/>
</dbReference>
<evidence type="ECO:0000259" key="1">
    <source>
        <dbReference type="Pfam" id="PF13476"/>
    </source>
</evidence>
<sequence>MANQVVLEQYNEIIKRQKTATFYKVDFHIHTPGSKKDYKVNGLEYERVGLDILEDIANKKGLFNNEKFRELYSSKDELMALLIIHEAYEVKGLNLIVITDHDNMDWYNKIISAAEKYILYISNRNKDFMILPGVEITCFSGTHVIGIFDNKNYEKVWEYIKFDLNGINEGNQKVFTFRSEMDVIKIIKKVNGIVYIPHLDNNAAGERIKDILDPLSGMSKAQLLTSEYVEAIGFTNYAFKEVVKSCLDNRKNQYYREKPLAYLKDSDAHCIEEIGTNIIYIKMEKPCFNSLKFALHDPELRVKDNISNKGDSTFIRGIVTRGGYLSKSENKYSYYPFSRELNCIVGGRGSGKSTLIKCLQSCLKGHAPSYNFRLFMGEFQCLLVYLYFNKSDYCIVCEPTIFKNEYTGEETNKYGEPVKGEITNISNWLKVYKISRDKCIKLNQDKQYLLLNDVYVDYFEQSQILRIGESNEPLKQLMETIILKSNNKKKYNILIDNLREKYTNISKYISIKNINDINNIKVLIDEITEIKAGIDEIRAQTISMLNSNMKNKVQIQFNRIDRTTLQLLGMALEEYCFREELNKLQQDKLSRVIDYVSSKYDLFDINIKIIENSELLIREIYSSGVLNGQSQIEIENDETKFQDYILMFYQICKEALKKSYRNADIEKVSIMFNVNSHDQGKKKVLYKPLSELSLGQRAVAILTIITEGMSSLDVTVPLIIDQPEDQLDNRFIYKHLITTIRELKERRQVILVTHNANIPVSGDAENVMCLVSDNENGWLDMYGSLDNIKIQNKIIDILEGGEESFKLRLSKYRI</sequence>
<dbReference type="Proteomes" id="UP000528432">
    <property type="component" value="Unassembled WGS sequence"/>
</dbReference>
<dbReference type="Pfam" id="PF13476">
    <property type="entry name" value="AAA_23"/>
    <property type="match status" value="1"/>
</dbReference>
<name>A0A7Y3V688_CLOCO</name>
<dbReference type="InterPro" id="IPR016195">
    <property type="entry name" value="Pol/histidinol_Pase-like"/>
</dbReference>
<dbReference type="RefSeq" id="WP_171302973.1">
    <property type="nucleotide sequence ID" value="NZ_JABFIF010000004.1"/>
</dbReference>
<reference evidence="2 3" key="1">
    <citation type="submission" date="2020-05" db="EMBL/GenBank/DDBJ databases">
        <title>Draft genome sequence of Clostridium cochlearium strain AGROS13 isolated from a sheep dairy farm in New Zealand.</title>
        <authorList>
            <person name="Gupta T.B."/>
            <person name="Jauregui R."/>
            <person name="Risson A.N."/>
            <person name="Brightwell G."/>
            <person name="Maclean P."/>
        </authorList>
    </citation>
    <scope>NUCLEOTIDE SEQUENCE [LARGE SCALE GENOMIC DNA]</scope>
    <source>
        <strain evidence="2 3">AGROS13</strain>
    </source>
</reference>
<dbReference type="SUPFAM" id="SSF52540">
    <property type="entry name" value="P-loop containing nucleoside triphosphate hydrolases"/>
    <property type="match status" value="1"/>
</dbReference>
<dbReference type="InterPro" id="IPR027417">
    <property type="entry name" value="P-loop_NTPase"/>
</dbReference>
<protein>
    <recommendedName>
        <fullName evidence="1">Rad50/SbcC-type AAA domain-containing protein</fullName>
    </recommendedName>
</protein>